<dbReference type="AlphaFoldDB" id="W6RQ18"/>
<keyword evidence="1" id="KW-0812">Transmembrane</keyword>
<name>W6RQ18_9HYPH</name>
<feature type="transmembrane region" description="Helical" evidence="1">
    <location>
        <begin position="49"/>
        <end position="67"/>
    </location>
</feature>
<dbReference type="PATRIC" id="fig|348824.6.peg.5105"/>
<reference evidence="2" key="1">
    <citation type="submission" date="2013-11" db="EMBL/GenBank/DDBJ databases">
        <title>Draft genome sequence of the broad-host-range Rhizobium sp. LPU83 strain, a member of the low-genetic diversity Oregon-like Rhizobium sp. group.</title>
        <authorList>
            <person name="Wibberg D."/>
            <person name="Puehler A."/>
            <person name="Schlueter A."/>
        </authorList>
    </citation>
    <scope>NUCLEOTIDE SEQUENCE [LARGE SCALE GENOMIC DNA]</scope>
    <source>
        <strain evidence="2">LPU83</strain>
        <plasmid evidence="2">pLPU83c</plasmid>
    </source>
</reference>
<sequence>MSAGNVRDWPLMGERLYAAWSLASSNFTELLKRVRARPVGNVRLCLGKVASVGLGLVSFVASVIIAGRRHQLLVSREALATNG</sequence>
<proteinExistence type="predicted"/>
<keyword evidence="1" id="KW-0472">Membrane</keyword>
<gene>
    <name evidence="2" type="ORF">LPU83_pLPU83c_0381</name>
</gene>
<dbReference type="EMBL" id="HG916854">
    <property type="protein sequence ID" value="CDM60943.1"/>
    <property type="molecule type" value="Genomic_DNA"/>
</dbReference>
<keyword evidence="3" id="KW-1185">Reference proteome</keyword>
<evidence type="ECO:0000313" key="2">
    <source>
        <dbReference type="EMBL" id="CDM60943.1"/>
    </source>
</evidence>
<evidence type="ECO:0000313" key="3">
    <source>
        <dbReference type="Proteomes" id="UP000019443"/>
    </source>
</evidence>
<accession>W6RQ18</accession>
<protein>
    <submittedName>
        <fullName evidence="2">Uncharacterized protein</fullName>
    </submittedName>
</protein>
<keyword evidence="2" id="KW-0614">Plasmid</keyword>
<dbReference type="KEGG" id="rhl:LPU83_pLPU83c_0381"/>
<evidence type="ECO:0000256" key="1">
    <source>
        <dbReference type="SAM" id="Phobius"/>
    </source>
</evidence>
<dbReference type="Proteomes" id="UP000019443">
    <property type="component" value="Plasmid pLPU83c"/>
</dbReference>
<geneLocation type="plasmid" evidence="2 3">
    <name>pLPU83c</name>
</geneLocation>
<keyword evidence="1" id="KW-1133">Transmembrane helix</keyword>
<dbReference type="HOGENOM" id="CLU_2540265_0_0_5"/>
<organism evidence="2 3">
    <name type="scientific">Rhizobium favelukesii</name>
    <dbReference type="NCBI Taxonomy" id="348824"/>
    <lineage>
        <taxon>Bacteria</taxon>
        <taxon>Pseudomonadati</taxon>
        <taxon>Pseudomonadota</taxon>
        <taxon>Alphaproteobacteria</taxon>
        <taxon>Hyphomicrobiales</taxon>
        <taxon>Rhizobiaceae</taxon>
        <taxon>Rhizobium/Agrobacterium group</taxon>
        <taxon>Rhizobium</taxon>
    </lineage>
</organism>